<dbReference type="InterPro" id="IPR012347">
    <property type="entry name" value="Ferritin-like"/>
</dbReference>
<dbReference type="PANTHER" id="PTHR36933:SF1">
    <property type="entry name" value="SLL0788 PROTEIN"/>
    <property type="match status" value="1"/>
</dbReference>
<dbReference type="Pfam" id="PF03713">
    <property type="entry name" value="DUF305"/>
    <property type="match status" value="1"/>
</dbReference>
<evidence type="ECO:0000256" key="1">
    <source>
        <dbReference type="SAM" id="MobiDB-lite"/>
    </source>
</evidence>
<dbReference type="PANTHER" id="PTHR36933">
    <property type="entry name" value="SLL0788 PROTEIN"/>
    <property type="match status" value="1"/>
</dbReference>
<comment type="caution">
    <text evidence="4">The sequence shown here is derived from an EMBL/GenBank/DDBJ whole genome shotgun (WGS) entry which is preliminary data.</text>
</comment>
<accession>A0ABW7USF9</accession>
<feature type="chain" id="PRO_5046048740" evidence="2">
    <location>
        <begin position="18"/>
        <end position="212"/>
    </location>
</feature>
<dbReference type="InterPro" id="IPR005183">
    <property type="entry name" value="DUF305_CopM-like"/>
</dbReference>
<dbReference type="RefSeq" id="WP_055471601.1">
    <property type="nucleotide sequence ID" value="NZ_JBIRWE010000003.1"/>
</dbReference>
<feature type="region of interest" description="Disordered" evidence="1">
    <location>
        <begin position="116"/>
        <end position="141"/>
    </location>
</feature>
<sequence>MHAFTRTRIAAVGAVSAGILLLAACGGSDSDSGSGSTHDGHDASASASAPAESPAFNDADVTFAQGMIPHHQQAVEMAELAEGRASDQEIKDLAQRIKGAQDPEIQTLKGWLKDWGKPESSGSGHDHGSGHDMGSGSGMMSDADMAELEDAKGAAFDRAFARLMVEHHDGAIAMAEDERRTGRNADAKQLAAEIIKAQSTEVAQLKKILDRI</sequence>
<evidence type="ECO:0000313" key="5">
    <source>
        <dbReference type="Proteomes" id="UP001611548"/>
    </source>
</evidence>
<dbReference type="Gene3D" id="1.20.1260.10">
    <property type="match status" value="1"/>
</dbReference>
<dbReference type="PROSITE" id="PS51257">
    <property type="entry name" value="PROKAR_LIPOPROTEIN"/>
    <property type="match status" value="1"/>
</dbReference>
<proteinExistence type="predicted"/>
<keyword evidence="5" id="KW-1185">Reference proteome</keyword>
<evidence type="ECO:0000313" key="4">
    <source>
        <dbReference type="EMBL" id="MFI1964347.1"/>
    </source>
</evidence>
<name>A0ABW7USF9_9ACTN</name>
<feature type="signal peptide" evidence="2">
    <location>
        <begin position="1"/>
        <end position="17"/>
    </location>
</feature>
<dbReference type="EMBL" id="JBIRWE010000003">
    <property type="protein sequence ID" value="MFI1964347.1"/>
    <property type="molecule type" value="Genomic_DNA"/>
</dbReference>
<dbReference type="Proteomes" id="UP001611548">
    <property type="component" value="Unassembled WGS sequence"/>
</dbReference>
<organism evidence="4 5">
    <name type="scientific">Streptomyces pathocidini</name>
    <dbReference type="NCBI Taxonomy" id="1650571"/>
    <lineage>
        <taxon>Bacteria</taxon>
        <taxon>Bacillati</taxon>
        <taxon>Actinomycetota</taxon>
        <taxon>Actinomycetes</taxon>
        <taxon>Kitasatosporales</taxon>
        <taxon>Streptomycetaceae</taxon>
        <taxon>Streptomyces</taxon>
    </lineage>
</organism>
<feature type="domain" description="DUF305" evidence="3">
    <location>
        <begin position="60"/>
        <end position="209"/>
    </location>
</feature>
<keyword evidence="2" id="KW-0732">Signal</keyword>
<evidence type="ECO:0000259" key="3">
    <source>
        <dbReference type="Pfam" id="PF03713"/>
    </source>
</evidence>
<reference evidence="4 5" key="1">
    <citation type="submission" date="2024-10" db="EMBL/GenBank/DDBJ databases">
        <title>The Natural Products Discovery Center: Release of the First 8490 Sequenced Strains for Exploring Actinobacteria Biosynthetic Diversity.</title>
        <authorList>
            <person name="Kalkreuter E."/>
            <person name="Kautsar S.A."/>
            <person name="Yang D."/>
            <person name="Bader C.D."/>
            <person name="Teijaro C.N."/>
            <person name="Fluegel L."/>
            <person name="Davis C.M."/>
            <person name="Simpson J.R."/>
            <person name="Lauterbach L."/>
            <person name="Steele A.D."/>
            <person name="Gui C."/>
            <person name="Meng S."/>
            <person name="Li G."/>
            <person name="Viehrig K."/>
            <person name="Ye F."/>
            <person name="Su P."/>
            <person name="Kiefer A.F."/>
            <person name="Nichols A."/>
            <person name="Cepeda A.J."/>
            <person name="Yan W."/>
            <person name="Fan B."/>
            <person name="Jiang Y."/>
            <person name="Adhikari A."/>
            <person name="Zheng C.-J."/>
            <person name="Schuster L."/>
            <person name="Cowan T.M."/>
            <person name="Smanski M.J."/>
            <person name="Chevrette M.G."/>
            <person name="De Carvalho L.P.S."/>
            <person name="Shen B."/>
        </authorList>
    </citation>
    <scope>NUCLEOTIDE SEQUENCE [LARGE SCALE GENOMIC DNA]</scope>
    <source>
        <strain evidence="4 5">NPDC020327</strain>
    </source>
</reference>
<evidence type="ECO:0000256" key="2">
    <source>
        <dbReference type="SAM" id="SignalP"/>
    </source>
</evidence>
<protein>
    <submittedName>
        <fullName evidence="4">DUF305 domain-containing protein</fullName>
    </submittedName>
</protein>
<feature type="region of interest" description="Disordered" evidence="1">
    <location>
        <begin position="30"/>
        <end position="54"/>
    </location>
</feature>
<gene>
    <name evidence="4" type="ORF">ACH429_09520</name>
</gene>